<dbReference type="Proteomes" id="UP000886501">
    <property type="component" value="Unassembled WGS sequence"/>
</dbReference>
<accession>A0ACB6ZEX9</accession>
<evidence type="ECO:0000313" key="1">
    <source>
        <dbReference type="EMBL" id="KAF9648119.1"/>
    </source>
</evidence>
<evidence type="ECO:0000313" key="2">
    <source>
        <dbReference type="Proteomes" id="UP000886501"/>
    </source>
</evidence>
<keyword evidence="2" id="KW-1185">Reference proteome</keyword>
<gene>
    <name evidence="1" type="ORF">BDM02DRAFT_2351782</name>
</gene>
<name>A0ACB6ZEX9_THEGA</name>
<reference evidence="1" key="2">
    <citation type="journal article" date="2020" name="Nat. Commun.">
        <title>Large-scale genome sequencing of mycorrhizal fungi provides insights into the early evolution of symbiotic traits.</title>
        <authorList>
            <person name="Miyauchi S."/>
            <person name="Kiss E."/>
            <person name="Kuo A."/>
            <person name="Drula E."/>
            <person name="Kohler A."/>
            <person name="Sanchez-Garcia M."/>
            <person name="Morin E."/>
            <person name="Andreopoulos B."/>
            <person name="Barry K.W."/>
            <person name="Bonito G."/>
            <person name="Buee M."/>
            <person name="Carver A."/>
            <person name="Chen C."/>
            <person name="Cichocki N."/>
            <person name="Clum A."/>
            <person name="Culley D."/>
            <person name="Crous P.W."/>
            <person name="Fauchery L."/>
            <person name="Girlanda M."/>
            <person name="Hayes R.D."/>
            <person name="Keri Z."/>
            <person name="LaButti K."/>
            <person name="Lipzen A."/>
            <person name="Lombard V."/>
            <person name="Magnuson J."/>
            <person name="Maillard F."/>
            <person name="Murat C."/>
            <person name="Nolan M."/>
            <person name="Ohm R.A."/>
            <person name="Pangilinan J."/>
            <person name="Pereira M.F."/>
            <person name="Perotto S."/>
            <person name="Peter M."/>
            <person name="Pfister S."/>
            <person name="Riley R."/>
            <person name="Sitrit Y."/>
            <person name="Stielow J.B."/>
            <person name="Szollosi G."/>
            <person name="Zifcakova L."/>
            <person name="Stursova M."/>
            <person name="Spatafora J.W."/>
            <person name="Tedersoo L."/>
            <person name="Vaario L.M."/>
            <person name="Yamada A."/>
            <person name="Yan M."/>
            <person name="Wang P."/>
            <person name="Xu J."/>
            <person name="Bruns T."/>
            <person name="Baldrian P."/>
            <person name="Vilgalys R."/>
            <person name="Dunand C."/>
            <person name="Henrissat B."/>
            <person name="Grigoriev I.V."/>
            <person name="Hibbett D."/>
            <person name="Nagy L.G."/>
            <person name="Martin F.M."/>
        </authorList>
    </citation>
    <scope>NUCLEOTIDE SEQUENCE</scope>
    <source>
        <strain evidence="1">P2</strain>
    </source>
</reference>
<organism evidence="1 2">
    <name type="scientific">Thelephora ganbajun</name>
    <name type="common">Ganba fungus</name>
    <dbReference type="NCBI Taxonomy" id="370292"/>
    <lineage>
        <taxon>Eukaryota</taxon>
        <taxon>Fungi</taxon>
        <taxon>Dikarya</taxon>
        <taxon>Basidiomycota</taxon>
        <taxon>Agaricomycotina</taxon>
        <taxon>Agaricomycetes</taxon>
        <taxon>Thelephorales</taxon>
        <taxon>Thelephoraceae</taxon>
        <taxon>Thelephora</taxon>
    </lineage>
</organism>
<protein>
    <submittedName>
        <fullName evidence="1">Uncharacterized protein</fullName>
    </submittedName>
</protein>
<proteinExistence type="predicted"/>
<dbReference type="EMBL" id="MU118019">
    <property type="protein sequence ID" value="KAF9648119.1"/>
    <property type="molecule type" value="Genomic_DNA"/>
</dbReference>
<sequence length="483" mass="55161">MSLFRPPTNPILYAVFPQELIDKVIDSLDPTDSRTFRACSLVAKSWTYPSWAMVFCSVSITSWEIFQRWCLNTIPGPGGPGSFVRSLTFDEMHSKWITPDILLMGERHLKSFKNLVSFIAIGLQINYFFDDPLLSQCFGLFCRGVREVRLVHPHGSPRIMASFIQQFPIIRRLSIEFYSETWSPAPEREEYTSIGFTGSLQLVSDASTDRRDRQLFIFYLIIFPVLYKEISVVASLKHSWQYQSLFRACSKTLKRLRIVDVRSDPARERSWEWAQDIPKHQGLSIEPCLNLREVFLGVTRSPGPMLENLLNSITSPKLVTITFELVWDEYPGGNISSIVDIEAWRCIDEALCALVDRLPNRNGSEPLSVVLSVRAKVGTNLDSTKMGAFLEKFKEKGRVTMTPFKGFLQPVCHYPPSENVLSDWMALSGKILRHPPVPCHFQVALNERLDVAHLYAIRSCRDDVHLLGLLFCVRRPLVTQGPR</sequence>
<comment type="caution">
    <text evidence="1">The sequence shown here is derived from an EMBL/GenBank/DDBJ whole genome shotgun (WGS) entry which is preliminary data.</text>
</comment>
<reference evidence="1" key="1">
    <citation type="submission" date="2019-10" db="EMBL/GenBank/DDBJ databases">
        <authorList>
            <consortium name="DOE Joint Genome Institute"/>
            <person name="Kuo A."/>
            <person name="Miyauchi S."/>
            <person name="Kiss E."/>
            <person name="Drula E."/>
            <person name="Kohler A."/>
            <person name="Sanchez-Garcia M."/>
            <person name="Andreopoulos B."/>
            <person name="Barry K.W."/>
            <person name="Bonito G."/>
            <person name="Buee M."/>
            <person name="Carver A."/>
            <person name="Chen C."/>
            <person name="Cichocki N."/>
            <person name="Clum A."/>
            <person name="Culley D."/>
            <person name="Crous P.W."/>
            <person name="Fauchery L."/>
            <person name="Girlanda M."/>
            <person name="Hayes R."/>
            <person name="Keri Z."/>
            <person name="Labutti K."/>
            <person name="Lipzen A."/>
            <person name="Lombard V."/>
            <person name="Magnuson J."/>
            <person name="Maillard F."/>
            <person name="Morin E."/>
            <person name="Murat C."/>
            <person name="Nolan M."/>
            <person name="Ohm R."/>
            <person name="Pangilinan J."/>
            <person name="Pereira M."/>
            <person name="Perotto S."/>
            <person name="Peter M."/>
            <person name="Riley R."/>
            <person name="Sitrit Y."/>
            <person name="Stielow B."/>
            <person name="Szollosi G."/>
            <person name="Zifcakova L."/>
            <person name="Stursova M."/>
            <person name="Spatafora J.W."/>
            <person name="Tedersoo L."/>
            <person name="Vaario L.-M."/>
            <person name="Yamada A."/>
            <person name="Yan M."/>
            <person name="Wang P."/>
            <person name="Xu J."/>
            <person name="Bruns T."/>
            <person name="Baldrian P."/>
            <person name="Vilgalys R."/>
            <person name="Henrissat B."/>
            <person name="Grigoriev I.V."/>
            <person name="Hibbett D."/>
            <person name="Nagy L.G."/>
            <person name="Martin F.M."/>
        </authorList>
    </citation>
    <scope>NUCLEOTIDE SEQUENCE</scope>
    <source>
        <strain evidence="1">P2</strain>
    </source>
</reference>